<feature type="transmembrane region" description="Helical" evidence="6">
    <location>
        <begin position="42"/>
        <end position="61"/>
    </location>
</feature>
<evidence type="ECO:0000256" key="3">
    <source>
        <dbReference type="ARBA" id="ARBA00022692"/>
    </source>
</evidence>
<dbReference type="InterPro" id="IPR007267">
    <property type="entry name" value="GtrA_DPMS_TM"/>
</dbReference>
<feature type="transmembrane region" description="Helical" evidence="6">
    <location>
        <begin position="16"/>
        <end position="36"/>
    </location>
</feature>
<name>A0A645EA41_9ZZZZ</name>
<dbReference type="Pfam" id="PF04138">
    <property type="entry name" value="GtrA_DPMS_TM"/>
    <property type="match status" value="1"/>
</dbReference>
<protein>
    <recommendedName>
        <fullName evidence="7">GtrA/DPMS transmembrane domain-containing protein</fullName>
    </recommendedName>
</protein>
<dbReference type="EMBL" id="VSSQ01044658">
    <property type="protein sequence ID" value="MPM98496.1"/>
    <property type="molecule type" value="Genomic_DNA"/>
</dbReference>
<keyword evidence="4 6" id="KW-1133">Transmembrane helix</keyword>
<comment type="subcellular location">
    <subcellularLocation>
        <location evidence="1">Membrane</location>
        <topology evidence="1">Multi-pass membrane protein</topology>
    </subcellularLocation>
</comment>
<accession>A0A645EA41</accession>
<keyword evidence="5 6" id="KW-0472">Membrane</keyword>
<proteinExistence type="inferred from homology"/>
<keyword evidence="3 6" id="KW-0812">Transmembrane</keyword>
<evidence type="ECO:0000256" key="4">
    <source>
        <dbReference type="ARBA" id="ARBA00022989"/>
    </source>
</evidence>
<feature type="domain" description="GtrA/DPMS transmembrane" evidence="7">
    <location>
        <begin position="18"/>
        <end position="132"/>
    </location>
</feature>
<dbReference type="PANTHER" id="PTHR38459:SF5">
    <property type="entry name" value="CELL WALL TEICHOIC ACID GLYCOSYLATION PROTEIN GTCA"/>
    <property type="match status" value="1"/>
</dbReference>
<comment type="caution">
    <text evidence="8">The sequence shown here is derived from an EMBL/GenBank/DDBJ whole genome shotgun (WGS) entry which is preliminary data.</text>
</comment>
<evidence type="ECO:0000256" key="2">
    <source>
        <dbReference type="ARBA" id="ARBA00009399"/>
    </source>
</evidence>
<dbReference type="GO" id="GO:0005886">
    <property type="term" value="C:plasma membrane"/>
    <property type="evidence" value="ECO:0007669"/>
    <property type="project" value="TreeGrafter"/>
</dbReference>
<gene>
    <name evidence="8" type="ORF">SDC9_145684</name>
</gene>
<dbReference type="InterPro" id="IPR051401">
    <property type="entry name" value="GtrA_CellWall_Glycosyl"/>
</dbReference>
<evidence type="ECO:0000256" key="5">
    <source>
        <dbReference type="ARBA" id="ARBA00023136"/>
    </source>
</evidence>
<feature type="transmembrane region" description="Helical" evidence="6">
    <location>
        <begin position="107"/>
        <end position="126"/>
    </location>
</feature>
<comment type="similarity">
    <text evidence="2">Belongs to the GtrA family.</text>
</comment>
<dbReference type="AlphaFoldDB" id="A0A645EA41"/>
<evidence type="ECO:0000256" key="6">
    <source>
        <dbReference type="SAM" id="Phobius"/>
    </source>
</evidence>
<sequence length="142" mass="16600">MFKRFQNLYIKYQEMTNYLIFGVLTTAVNWIIFQVFNATLMLNWSIANVIAWIGAVVFAYITNRKYVFQSASRHILKEFLVFVQFRLVSLLLEMLIMYILIELITLAPFLAKVITAVAVVIANYIFSKLIVFKERRPENGSD</sequence>
<dbReference type="PANTHER" id="PTHR38459">
    <property type="entry name" value="PROPHAGE BACTOPRENOL-LINKED GLUCOSE TRANSLOCASE HOMOLOG"/>
    <property type="match status" value="1"/>
</dbReference>
<evidence type="ECO:0000259" key="7">
    <source>
        <dbReference type="Pfam" id="PF04138"/>
    </source>
</evidence>
<feature type="transmembrane region" description="Helical" evidence="6">
    <location>
        <begin position="81"/>
        <end position="101"/>
    </location>
</feature>
<dbReference type="GO" id="GO:0000271">
    <property type="term" value="P:polysaccharide biosynthetic process"/>
    <property type="evidence" value="ECO:0007669"/>
    <property type="project" value="InterPro"/>
</dbReference>
<evidence type="ECO:0000256" key="1">
    <source>
        <dbReference type="ARBA" id="ARBA00004141"/>
    </source>
</evidence>
<evidence type="ECO:0000313" key="8">
    <source>
        <dbReference type="EMBL" id="MPM98496.1"/>
    </source>
</evidence>
<reference evidence="8" key="1">
    <citation type="submission" date="2019-08" db="EMBL/GenBank/DDBJ databases">
        <authorList>
            <person name="Kucharzyk K."/>
            <person name="Murdoch R.W."/>
            <person name="Higgins S."/>
            <person name="Loffler F."/>
        </authorList>
    </citation>
    <scope>NUCLEOTIDE SEQUENCE</scope>
</reference>
<organism evidence="8">
    <name type="scientific">bioreactor metagenome</name>
    <dbReference type="NCBI Taxonomy" id="1076179"/>
    <lineage>
        <taxon>unclassified sequences</taxon>
        <taxon>metagenomes</taxon>
        <taxon>ecological metagenomes</taxon>
    </lineage>
</organism>